<sequence length="133" mass="15328">MRSYRTGTARKEQKDLIIRNQAGDEVFFLRLSPLSLIGRSISIAIRMPERIKLKSRNELAVEAPLLAVVRKCPLEARNWGSLTALVRIRLLGERIYRCAELNSRSRWANSDCRREKKARRVSKWANSDCSEGK</sequence>
<protein>
    <submittedName>
        <fullName evidence="1">Uncharacterized protein</fullName>
    </submittedName>
</protein>
<reference evidence="1 2" key="1">
    <citation type="journal article" date="2009" name="Int. J. Syst. Evol. Microbiol.">
        <title>Paenibacillus contaminans sp. nov., isolated from a contaminated laboratory plate.</title>
        <authorList>
            <person name="Chou J.H."/>
            <person name="Lee J.H."/>
            <person name="Lin M.C."/>
            <person name="Chang P.S."/>
            <person name="Arun A.B."/>
            <person name="Young C.C."/>
            <person name="Chen W.M."/>
        </authorList>
    </citation>
    <scope>NUCLEOTIDE SEQUENCE [LARGE SCALE GENOMIC DNA]</scope>
    <source>
        <strain evidence="1 2">CKOBP-6</strain>
    </source>
</reference>
<evidence type="ECO:0000313" key="1">
    <source>
        <dbReference type="EMBL" id="RAV22194.1"/>
    </source>
</evidence>
<organism evidence="1 2">
    <name type="scientific">Paenibacillus contaminans</name>
    <dbReference type="NCBI Taxonomy" id="450362"/>
    <lineage>
        <taxon>Bacteria</taxon>
        <taxon>Bacillati</taxon>
        <taxon>Bacillota</taxon>
        <taxon>Bacilli</taxon>
        <taxon>Bacillales</taxon>
        <taxon>Paenibacillaceae</taxon>
        <taxon>Paenibacillus</taxon>
    </lineage>
</organism>
<gene>
    <name evidence="1" type="ORF">DQG23_04370</name>
</gene>
<accession>A0A329MQY0</accession>
<evidence type="ECO:0000313" key="2">
    <source>
        <dbReference type="Proteomes" id="UP000250369"/>
    </source>
</evidence>
<dbReference type="EMBL" id="QMFB01000002">
    <property type="protein sequence ID" value="RAV22194.1"/>
    <property type="molecule type" value="Genomic_DNA"/>
</dbReference>
<proteinExistence type="predicted"/>
<name>A0A329MQY0_9BACL</name>
<keyword evidence="2" id="KW-1185">Reference proteome</keyword>
<comment type="caution">
    <text evidence="1">The sequence shown here is derived from an EMBL/GenBank/DDBJ whole genome shotgun (WGS) entry which is preliminary data.</text>
</comment>
<dbReference type="Proteomes" id="UP000250369">
    <property type="component" value="Unassembled WGS sequence"/>
</dbReference>
<dbReference type="AlphaFoldDB" id="A0A329MQY0"/>